<evidence type="ECO:0000256" key="5">
    <source>
        <dbReference type="ARBA" id="ARBA00023136"/>
    </source>
</evidence>
<feature type="transmembrane region" description="Helical" evidence="7">
    <location>
        <begin position="235"/>
        <end position="258"/>
    </location>
</feature>
<sequence length="525" mass="58391">MVALVSLILMMSTMGMIPPPTEKPCRAIQEHFGNSSNTTRSHFQGLLGGGGGVGGRKRSLDPFARYIRQSDEYIQVEFNNESNIDILVDDMEGEKLQDRSWLYTASSLSSLFAGYMALFIIGEMLTSPTGSLADTATLYSLGKDDLTYYGHQRACAAIAHILSCFPAVAILKLSHLVMYRCDITLDFFHYKILFFIFDGWMIMTILIVYFKFDYGDDKKTSTYNPKGLFKMLTSAHYGSILAIAFYFGTCNGLIHGFFFGHMRDLGADDTLLGVATFILYGSEVLMFFLAHTMIKMLGYIWVMYFGLGCYVVRFLMYALITNPWGLIPAEILQGVSYAAVWASMTTYMAKGVSSDNYATVLGLLHAMYWGLGNGVGNFVGGAMIDDLGAKYTFWVFCILSALILALFAFIQRMYPEGPTFVGDYSEIEGETLIGDTQPTLYTSPPDNDFGHAMLDTEEAPPPMEEAKMMLKQTDSELQEDPAADEKQDNPFAEDTSPAAVTQEEPEEEEEVEEEDSPAEESDDNV</sequence>
<evidence type="ECO:0000256" key="4">
    <source>
        <dbReference type="ARBA" id="ARBA00022989"/>
    </source>
</evidence>
<evidence type="ECO:0000313" key="11">
    <source>
        <dbReference type="RefSeq" id="XP_002736258.2"/>
    </source>
</evidence>
<feature type="transmembrane region" description="Helical" evidence="7">
    <location>
        <begin position="270"/>
        <end position="290"/>
    </location>
</feature>
<feature type="region of interest" description="Disordered" evidence="6">
    <location>
        <begin position="437"/>
        <end position="525"/>
    </location>
</feature>
<evidence type="ECO:0000256" key="8">
    <source>
        <dbReference type="SAM" id="SignalP"/>
    </source>
</evidence>
<proteinExistence type="inferred from homology"/>
<reference evidence="11" key="1">
    <citation type="submission" date="2025-08" db="UniProtKB">
        <authorList>
            <consortium name="RefSeq"/>
        </authorList>
    </citation>
    <scope>IDENTIFICATION</scope>
    <source>
        <tissue evidence="11">Testes</tissue>
    </source>
</reference>
<comment type="similarity">
    <text evidence="2">Belongs to the major facilitator superfamily. MFSD6 family.</text>
</comment>
<comment type="subcellular location">
    <subcellularLocation>
        <location evidence="1">Membrane</location>
        <topology evidence="1">Multi-pass membrane protein</topology>
    </subcellularLocation>
</comment>
<evidence type="ECO:0000256" key="2">
    <source>
        <dbReference type="ARBA" id="ARBA00005241"/>
    </source>
</evidence>
<keyword evidence="3 7" id="KW-0812">Transmembrane</keyword>
<dbReference type="InterPro" id="IPR051717">
    <property type="entry name" value="MFS_MFSD6"/>
</dbReference>
<keyword evidence="10" id="KW-1185">Reference proteome</keyword>
<feature type="chain" id="PRO_5045862186" evidence="8">
    <location>
        <begin position="16"/>
        <end position="525"/>
    </location>
</feature>
<keyword evidence="4 7" id="KW-1133">Transmembrane helix</keyword>
<feature type="transmembrane region" description="Helical" evidence="7">
    <location>
        <begin position="391"/>
        <end position="410"/>
    </location>
</feature>
<feature type="transmembrane region" description="Helical" evidence="7">
    <location>
        <begin position="192"/>
        <end position="214"/>
    </location>
</feature>
<evidence type="ECO:0000256" key="1">
    <source>
        <dbReference type="ARBA" id="ARBA00004141"/>
    </source>
</evidence>
<dbReference type="Gene3D" id="1.20.1250.20">
    <property type="entry name" value="MFS general substrate transporter like domains"/>
    <property type="match status" value="1"/>
</dbReference>
<feature type="transmembrane region" description="Helical" evidence="7">
    <location>
        <begin position="297"/>
        <end position="320"/>
    </location>
</feature>
<evidence type="ECO:0000256" key="6">
    <source>
        <dbReference type="SAM" id="MobiDB-lite"/>
    </source>
</evidence>
<evidence type="ECO:0000256" key="7">
    <source>
        <dbReference type="SAM" id="Phobius"/>
    </source>
</evidence>
<dbReference type="Pfam" id="PF12832">
    <property type="entry name" value="MFS_1_like"/>
    <property type="match status" value="1"/>
</dbReference>
<accession>A0ABM0GSB0</accession>
<feature type="transmembrane region" description="Helical" evidence="7">
    <location>
        <begin position="154"/>
        <end position="172"/>
    </location>
</feature>
<keyword evidence="8" id="KW-0732">Signal</keyword>
<organism evidence="10 11">
    <name type="scientific">Saccoglossus kowalevskii</name>
    <name type="common">Acorn worm</name>
    <dbReference type="NCBI Taxonomy" id="10224"/>
    <lineage>
        <taxon>Eukaryota</taxon>
        <taxon>Metazoa</taxon>
        <taxon>Hemichordata</taxon>
        <taxon>Enteropneusta</taxon>
        <taxon>Harrimaniidae</taxon>
        <taxon>Saccoglossus</taxon>
    </lineage>
</organism>
<dbReference type="Proteomes" id="UP000694865">
    <property type="component" value="Unplaced"/>
</dbReference>
<dbReference type="PANTHER" id="PTHR16172:SF2">
    <property type="entry name" value="MAJOR FACILITATOR SUPERFAMILY DOMAIN-CONTAINING PROTEIN 6"/>
    <property type="match status" value="1"/>
</dbReference>
<feature type="domain" description="Major facilitator superfamily associated" evidence="9">
    <location>
        <begin position="6"/>
        <end position="394"/>
    </location>
</feature>
<dbReference type="InterPro" id="IPR036259">
    <property type="entry name" value="MFS_trans_sf"/>
</dbReference>
<dbReference type="PANTHER" id="PTHR16172">
    <property type="entry name" value="MAJOR FACILITATOR SUPERFAMILY DOMAIN-CONTAINING PROTEIN 6-LIKE"/>
    <property type="match status" value="1"/>
</dbReference>
<name>A0ABM0GSB0_SACKO</name>
<feature type="signal peptide" evidence="8">
    <location>
        <begin position="1"/>
        <end position="15"/>
    </location>
</feature>
<evidence type="ECO:0000313" key="10">
    <source>
        <dbReference type="Proteomes" id="UP000694865"/>
    </source>
</evidence>
<evidence type="ECO:0000256" key="3">
    <source>
        <dbReference type="ARBA" id="ARBA00022692"/>
    </source>
</evidence>
<gene>
    <name evidence="11" type="primary">LOC100367832</name>
</gene>
<evidence type="ECO:0000259" key="9">
    <source>
        <dbReference type="Pfam" id="PF12832"/>
    </source>
</evidence>
<feature type="transmembrane region" description="Helical" evidence="7">
    <location>
        <begin position="326"/>
        <end position="344"/>
    </location>
</feature>
<feature type="compositionally biased region" description="Acidic residues" evidence="6">
    <location>
        <begin position="503"/>
        <end position="525"/>
    </location>
</feature>
<feature type="transmembrane region" description="Helical" evidence="7">
    <location>
        <begin position="356"/>
        <end position="371"/>
    </location>
</feature>
<keyword evidence="5 7" id="KW-0472">Membrane</keyword>
<dbReference type="SUPFAM" id="SSF103473">
    <property type="entry name" value="MFS general substrate transporter"/>
    <property type="match status" value="1"/>
</dbReference>
<dbReference type="InterPro" id="IPR024989">
    <property type="entry name" value="MFS_assoc_dom"/>
</dbReference>
<protein>
    <submittedName>
        <fullName evidence="11">Major facilitator superfamily domain-containing protein 6-like</fullName>
    </submittedName>
</protein>
<feature type="transmembrane region" description="Helical" evidence="7">
    <location>
        <begin position="101"/>
        <end position="121"/>
    </location>
</feature>
<dbReference type="GeneID" id="100367832"/>
<dbReference type="RefSeq" id="XP_002736258.2">
    <property type="nucleotide sequence ID" value="XM_002736212.2"/>
</dbReference>